<dbReference type="Proteomes" id="UP000215086">
    <property type="component" value="Chromosome"/>
</dbReference>
<evidence type="ECO:0000256" key="1">
    <source>
        <dbReference type="SAM" id="MobiDB-lite"/>
    </source>
</evidence>
<proteinExistence type="predicted"/>
<evidence type="ECO:0000313" key="2">
    <source>
        <dbReference type="EMBL" id="ASV73550.1"/>
    </source>
</evidence>
<sequence length="117" mass="12842">MPEDGVYKRAVATFFIVNLWEVSRKGVDPCDTVSTGATPNGAVWLARRTFVLGFDAFLEDFHVPARFPSAMRQVGMAFAIAQRPFPEMGDSTPTGRAGCRELGRGRGPVLSGGRWRH</sequence>
<organism evidence="2 3">
    <name type="scientific">Thermogutta terrifontis</name>
    <dbReference type="NCBI Taxonomy" id="1331910"/>
    <lineage>
        <taxon>Bacteria</taxon>
        <taxon>Pseudomonadati</taxon>
        <taxon>Planctomycetota</taxon>
        <taxon>Planctomycetia</taxon>
        <taxon>Pirellulales</taxon>
        <taxon>Thermoguttaceae</taxon>
        <taxon>Thermogutta</taxon>
    </lineage>
</organism>
<keyword evidence="3" id="KW-1185">Reference proteome</keyword>
<dbReference type="EMBL" id="CP018477">
    <property type="protein sequence ID" value="ASV73550.1"/>
    <property type="molecule type" value="Genomic_DNA"/>
</dbReference>
<accession>A0A286RC61</accession>
<dbReference type="KEGG" id="ttf:THTE_0948"/>
<feature type="region of interest" description="Disordered" evidence="1">
    <location>
        <begin position="89"/>
        <end position="117"/>
    </location>
</feature>
<gene>
    <name evidence="2" type="ORF">THTE_0948</name>
</gene>
<protein>
    <submittedName>
        <fullName evidence="2">Uncharacterized protein</fullName>
    </submittedName>
</protein>
<evidence type="ECO:0000313" key="3">
    <source>
        <dbReference type="Proteomes" id="UP000215086"/>
    </source>
</evidence>
<dbReference type="AlphaFoldDB" id="A0A286RC61"/>
<reference evidence="2 3" key="1">
    <citation type="journal article" name="Front. Microbiol.">
        <title>Sugar Metabolism of the First Thermophilic Planctomycete Thermogutta terrifontis: Comparative Genomic and Transcriptomic Approaches.</title>
        <authorList>
            <person name="Elcheninov A.G."/>
            <person name="Menzel P."/>
            <person name="Gudbergsdottir S.R."/>
            <person name="Slesarev A.I."/>
            <person name="Kadnikov V.V."/>
            <person name="Krogh A."/>
            <person name="Bonch-Osmolovskaya E.A."/>
            <person name="Peng X."/>
            <person name="Kublanov I.V."/>
        </authorList>
    </citation>
    <scope>NUCLEOTIDE SEQUENCE [LARGE SCALE GENOMIC DNA]</scope>
    <source>
        <strain evidence="2 3">R1</strain>
    </source>
</reference>
<name>A0A286RC61_9BACT</name>